<protein>
    <submittedName>
        <fullName evidence="1">Acyl dehydratase</fullName>
    </submittedName>
</protein>
<comment type="caution">
    <text evidence="1">The sequence shown here is derived from an EMBL/GenBank/DDBJ whole genome shotgun (WGS) entry which is preliminary data.</text>
</comment>
<dbReference type="SUPFAM" id="SSF54637">
    <property type="entry name" value="Thioesterase/thiol ester dehydrase-isomerase"/>
    <property type="match status" value="1"/>
</dbReference>
<accession>A0A853BB33</accession>
<dbReference type="InterPro" id="IPR029069">
    <property type="entry name" value="HotDog_dom_sf"/>
</dbReference>
<dbReference type="RefSeq" id="WP_246339298.1">
    <property type="nucleotide sequence ID" value="NZ_JACCFK010000002.1"/>
</dbReference>
<dbReference type="AlphaFoldDB" id="A0A853BB33"/>
<gene>
    <name evidence="1" type="ORF">HNR02_005754</name>
</gene>
<organism evidence="1 2">
    <name type="scientific">Amycolatopsis endophytica</name>
    <dbReference type="NCBI Taxonomy" id="860233"/>
    <lineage>
        <taxon>Bacteria</taxon>
        <taxon>Bacillati</taxon>
        <taxon>Actinomycetota</taxon>
        <taxon>Actinomycetes</taxon>
        <taxon>Pseudonocardiales</taxon>
        <taxon>Pseudonocardiaceae</taxon>
        <taxon>Amycolatopsis</taxon>
    </lineage>
</organism>
<evidence type="ECO:0000313" key="2">
    <source>
        <dbReference type="Proteomes" id="UP000549616"/>
    </source>
</evidence>
<keyword evidence="2" id="KW-1185">Reference proteome</keyword>
<dbReference type="Gene3D" id="3.10.129.10">
    <property type="entry name" value="Hotdog Thioesterase"/>
    <property type="match status" value="1"/>
</dbReference>
<evidence type="ECO:0000313" key="1">
    <source>
        <dbReference type="EMBL" id="NYI92379.1"/>
    </source>
</evidence>
<dbReference type="Proteomes" id="UP000549616">
    <property type="component" value="Unassembled WGS sequence"/>
</dbReference>
<proteinExistence type="predicted"/>
<name>A0A853BB33_9PSEU</name>
<dbReference type="EMBL" id="JACCFK010000002">
    <property type="protein sequence ID" value="NYI92379.1"/>
    <property type="molecule type" value="Genomic_DNA"/>
</dbReference>
<reference evidence="1 2" key="1">
    <citation type="submission" date="2020-07" db="EMBL/GenBank/DDBJ databases">
        <title>Sequencing the genomes of 1000 actinobacteria strains.</title>
        <authorList>
            <person name="Klenk H.-P."/>
        </authorList>
    </citation>
    <scope>NUCLEOTIDE SEQUENCE [LARGE SCALE GENOMIC DNA]</scope>
    <source>
        <strain evidence="1 2">DSM 104006</strain>
    </source>
</reference>
<sequence length="283" mass="30640">MADDRFLEDFSLGEQTRSPEFTLGPDDLDAFAAVSGDRHPMHLAGGADEPVGHGPLGLARYFGTVYDEGSIAASVIALLDTRWSYRAPLRLGVPLHYTTTITQVRRTSAGDRGVVNRWVELRDDAGTVVQEGSSAVLLRARHHRAPDTDAVSHTPLSVRWARAVASRVENDEVFAASTGLFDGAIGVASENDAVVLRVYKGRVIDVGTRVPAGPTFTLRGTEVAWARLLTAPENDLLVRTHRGEFWGTGNTYVYLQLTAALHAIVDAARSLRTGQADPEGRSR</sequence>